<gene>
    <name evidence="4" type="ordered locus">Tter_0537</name>
</gene>
<comment type="similarity">
    <text evidence="1 2">Belongs to the small heat shock protein (HSP20) family.</text>
</comment>
<evidence type="ECO:0000313" key="4">
    <source>
        <dbReference type="EMBL" id="ACZ41455.1"/>
    </source>
</evidence>
<evidence type="ECO:0000256" key="2">
    <source>
        <dbReference type="RuleBase" id="RU003616"/>
    </source>
</evidence>
<evidence type="ECO:0000256" key="1">
    <source>
        <dbReference type="PROSITE-ProRule" id="PRU00285"/>
    </source>
</evidence>
<dbReference type="OrthoDB" id="162940at2"/>
<dbReference type="InterPro" id="IPR002068">
    <property type="entry name" value="A-crystallin/Hsp20_dom"/>
</dbReference>
<dbReference type="Proteomes" id="UP000000323">
    <property type="component" value="Chromosome 1"/>
</dbReference>
<dbReference type="PANTHER" id="PTHR11527">
    <property type="entry name" value="HEAT-SHOCK PROTEIN 20 FAMILY MEMBER"/>
    <property type="match status" value="1"/>
</dbReference>
<dbReference type="InterPro" id="IPR031107">
    <property type="entry name" value="Small_HSP"/>
</dbReference>
<dbReference type="PROSITE" id="PS01031">
    <property type="entry name" value="SHSP"/>
    <property type="match status" value="1"/>
</dbReference>
<evidence type="ECO:0000259" key="3">
    <source>
        <dbReference type="PROSITE" id="PS01031"/>
    </source>
</evidence>
<evidence type="ECO:0000313" key="5">
    <source>
        <dbReference type="Proteomes" id="UP000000323"/>
    </source>
</evidence>
<dbReference type="EMBL" id="CP001825">
    <property type="protein sequence ID" value="ACZ41455.1"/>
    <property type="molecule type" value="Genomic_DNA"/>
</dbReference>
<accession>D1CEU9</accession>
<organism evidence="4 5">
    <name type="scientific">Thermobaculum terrenum (strain ATCC BAA-798 / CCMEE 7001 / YNP1)</name>
    <dbReference type="NCBI Taxonomy" id="525904"/>
    <lineage>
        <taxon>Bacteria</taxon>
        <taxon>Bacillati</taxon>
        <taxon>Chloroflexota</taxon>
        <taxon>Chloroflexia</taxon>
        <taxon>Candidatus Thermobaculales</taxon>
        <taxon>Candidatus Thermobaculaceae</taxon>
        <taxon>Thermobaculum</taxon>
    </lineage>
</organism>
<feature type="domain" description="SHSP" evidence="3">
    <location>
        <begin position="34"/>
        <end position="140"/>
    </location>
</feature>
<dbReference type="RefSeq" id="WP_012874490.1">
    <property type="nucleotide sequence ID" value="NC_013525.1"/>
</dbReference>
<dbReference type="AlphaFoldDB" id="D1CEU9"/>
<keyword evidence="4" id="KW-0346">Stress response</keyword>
<dbReference type="eggNOG" id="COG0071">
    <property type="taxonomic scope" value="Bacteria"/>
</dbReference>
<dbReference type="HOGENOM" id="CLU_046737_8_1_0"/>
<protein>
    <submittedName>
        <fullName evidence="4">Heat shock protein Hsp20</fullName>
    </submittedName>
</protein>
<dbReference type="Gene3D" id="2.60.40.790">
    <property type="match status" value="1"/>
</dbReference>
<keyword evidence="5" id="KW-1185">Reference proteome</keyword>
<name>D1CEU9_THET1</name>
<dbReference type="SUPFAM" id="SSF49764">
    <property type="entry name" value="HSP20-like chaperones"/>
    <property type="match status" value="1"/>
</dbReference>
<dbReference type="CDD" id="cd06464">
    <property type="entry name" value="ACD_sHsps-like"/>
    <property type="match status" value="1"/>
</dbReference>
<dbReference type="InterPro" id="IPR008978">
    <property type="entry name" value="HSP20-like_chaperone"/>
</dbReference>
<sequence>MRYRYLRYQYTISAPFDDLNVMSGLLGIRQPMFRLGSTVWRPMTDICETPRHINIIVELAGIKAEDIDVTLYENALVVEGERSINICGEDGVYRHAEIRHGPFRLEIAIATSIDPEGVEANYDNGILRITLPKVAENNRS</sequence>
<reference evidence="5" key="1">
    <citation type="journal article" date="2010" name="Stand. Genomic Sci.">
        <title>Complete genome sequence of 'Thermobaculum terrenum' type strain (YNP1).</title>
        <authorList>
            <person name="Kiss H."/>
            <person name="Cleland D."/>
            <person name="Lapidus A."/>
            <person name="Lucas S."/>
            <person name="Glavina Del Rio T."/>
            <person name="Nolan M."/>
            <person name="Tice H."/>
            <person name="Han C."/>
            <person name="Goodwin L."/>
            <person name="Pitluck S."/>
            <person name="Liolios K."/>
            <person name="Ivanova N."/>
            <person name="Mavromatis K."/>
            <person name="Ovchinnikova G."/>
            <person name="Pati A."/>
            <person name="Chen A."/>
            <person name="Palaniappan K."/>
            <person name="Land M."/>
            <person name="Hauser L."/>
            <person name="Chang Y."/>
            <person name="Jeffries C."/>
            <person name="Lu M."/>
            <person name="Brettin T."/>
            <person name="Detter J."/>
            <person name="Goker M."/>
            <person name="Tindall B."/>
            <person name="Beck B."/>
            <person name="McDermott T."/>
            <person name="Woyke T."/>
            <person name="Bristow J."/>
            <person name="Eisen J."/>
            <person name="Markowitz V."/>
            <person name="Hugenholtz P."/>
            <person name="Kyrpides N."/>
            <person name="Klenk H."/>
            <person name="Cheng J."/>
        </authorList>
    </citation>
    <scope>NUCLEOTIDE SEQUENCE [LARGE SCALE GENOMIC DNA]</scope>
    <source>
        <strain evidence="5">ATCC BAA-798 / YNP1</strain>
    </source>
</reference>
<dbReference type="Pfam" id="PF00011">
    <property type="entry name" value="HSP20"/>
    <property type="match status" value="1"/>
</dbReference>
<dbReference type="KEGG" id="ttr:Tter_0537"/>
<proteinExistence type="inferred from homology"/>
<dbReference type="STRING" id="525904.Tter_0537"/>